<dbReference type="PROSITE" id="PS51711">
    <property type="entry name" value="G_FEOB"/>
    <property type="match status" value="1"/>
</dbReference>
<dbReference type="GO" id="GO:0005525">
    <property type="term" value="F:GTP binding"/>
    <property type="evidence" value="ECO:0007669"/>
    <property type="project" value="UniProtKB-KW"/>
</dbReference>
<dbReference type="NCBIfam" id="TIGR00231">
    <property type="entry name" value="small_GTP"/>
    <property type="match status" value="1"/>
</dbReference>
<dbReference type="CDD" id="cd01879">
    <property type="entry name" value="FeoB"/>
    <property type="match status" value="1"/>
</dbReference>
<evidence type="ECO:0000313" key="5">
    <source>
        <dbReference type="Proteomes" id="UP000198625"/>
    </source>
</evidence>
<dbReference type="PRINTS" id="PR00326">
    <property type="entry name" value="GTP1OBG"/>
</dbReference>
<dbReference type="InterPro" id="IPR030389">
    <property type="entry name" value="G_FEOB_dom"/>
</dbReference>
<reference evidence="4 5" key="1">
    <citation type="submission" date="2016-10" db="EMBL/GenBank/DDBJ databases">
        <authorList>
            <person name="de Groot N.N."/>
        </authorList>
    </citation>
    <scope>NUCLEOTIDE SEQUENCE [LARGE SCALE GENOMIC DNA]</scope>
    <source>
        <strain evidence="4 5">DSM 21650</strain>
    </source>
</reference>
<organism evidence="4 5">
    <name type="scientific">Proteiniborus ethanoligenes</name>
    <dbReference type="NCBI Taxonomy" id="415015"/>
    <lineage>
        <taxon>Bacteria</taxon>
        <taxon>Bacillati</taxon>
        <taxon>Bacillota</taxon>
        <taxon>Clostridia</taxon>
        <taxon>Eubacteriales</taxon>
        <taxon>Proteiniborus</taxon>
    </lineage>
</organism>
<dbReference type="AlphaFoldDB" id="A0A1H3SPQ2"/>
<proteinExistence type="predicted"/>
<dbReference type="InterPro" id="IPR027417">
    <property type="entry name" value="P-loop_NTPase"/>
</dbReference>
<dbReference type="InterPro" id="IPR050860">
    <property type="entry name" value="FeoB_GTPase"/>
</dbReference>
<dbReference type="Proteomes" id="UP000198625">
    <property type="component" value="Unassembled WGS sequence"/>
</dbReference>
<dbReference type="GO" id="GO:0015093">
    <property type="term" value="F:ferrous iron transmembrane transporter activity"/>
    <property type="evidence" value="ECO:0007669"/>
    <property type="project" value="TreeGrafter"/>
</dbReference>
<feature type="domain" description="FeoB-type G" evidence="3">
    <location>
        <begin position="35"/>
        <end position="197"/>
    </location>
</feature>
<dbReference type="OrthoDB" id="9809127at2"/>
<dbReference type="RefSeq" id="WP_091733158.1">
    <property type="nucleotide sequence ID" value="NZ_FNQE01000056.1"/>
</dbReference>
<evidence type="ECO:0000256" key="1">
    <source>
        <dbReference type="ARBA" id="ARBA00022741"/>
    </source>
</evidence>
<keyword evidence="2" id="KW-0342">GTP-binding</keyword>
<gene>
    <name evidence="4" type="ORF">SAMN05660462_03034</name>
</gene>
<dbReference type="PANTHER" id="PTHR43185:SF1">
    <property type="entry name" value="FE(2+) TRANSPORTER FEOB"/>
    <property type="match status" value="1"/>
</dbReference>
<dbReference type="PANTHER" id="PTHR43185">
    <property type="entry name" value="FERROUS IRON TRANSPORT PROTEIN B"/>
    <property type="match status" value="1"/>
</dbReference>
<dbReference type="EMBL" id="FNQE01000056">
    <property type="protein sequence ID" value="SDZ39962.1"/>
    <property type="molecule type" value="Genomic_DNA"/>
</dbReference>
<evidence type="ECO:0000256" key="2">
    <source>
        <dbReference type="ARBA" id="ARBA00023134"/>
    </source>
</evidence>
<accession>A0A1H3SPQ2</accession>
<dbReference type="GO" id="GO:0005886">
    <property type="term" value="C:plasma membrane"/>
    <property type="evidence" value="ECO:0007669"/>
    <property type="project" value="TreeGrafter"/>
</dbReference>
<evidence type="ECO:0000259" key="3">
    <source>
        <dbReference type="PROSITE" id="PS51711"/>
    </source>
</evidence>
<sequence>MDCCNNKVPWYKKLAGVLFGIGNCHGEVNQNTHGLEKIALIGSPNVGKSVIFNRLTGAYVTVSNYPGTTVEVSRGKGIIGGAQYEIIDTPGMYSLMCITEEEKVTKDLLFREKPKALLHVIDAKNINRMLPLTIQMIEAGSPVILVLNIMDEAERMGLTIDVEGLQKELGIPVISTIAALNKGIDELKERVDEYVKSA</sequence>
<evidence type="ECO:0000313" key="4">
    <source>
        <dbReference type="EMBL" id="SDZ39962.1"/>
    </source>
</evidence>
<keyword evidence="5" id="KW-1185">Reference proteome</keyword>
<keyword evidence="1" id="KW-0547">Nucleotide-binding</keyword>
<name>A0A1H3SPQ2_9FIRM</name>
<protein>
    <submittedName>
        <fullName evidence="4">Ferrous iron transport protein B</fullName>
    </submittedName>
</protein>
<dbReference type="InterPro" id="IPR005225">
    <property type="entry name" value="Small_GTP-bd"/>
</dbReference>
<dbReference type="STRING" id="415015.SAMN05660462_03034"/>
<dbReference type="Gene3D" id="3.40.50.300">
    <property type="entry name" value="P-loop containing nucleotide triphosphate hydrolases"/>
    <property type="match status" value="1"/>
</dbReference>
<dbReference type="SUPFAM" id="SSF52540">
    <property type="entry name" value="P-loop containing nucleoside triphosphate hydrolases"/>
    <property type="match status" value="1"/>
</dbReference>
<dbReference type="InterPro" id="IPR006073">
    <property type="entry name" value="GTP-bd"/>
</dbReference>
<dbReference type="Pfam" id="PF02421">
    <property type="entry name" value="FeoB_N"/>
    <property type="match status" value="1"/>
</dbReference>